<protein>
    <submittedName>
        <fullName evidence="1">Uncharacterized protein</fullName>
    </submittedName>
</protein>
<dbReference type="EMBL" id="JAIWYP010000003">
    <property type="protein sequence ID" value="KAH3856392.1"/>
    <property type="molecule type" value="Genomic_DNA"/>
</dbReference>
<sequence length="89" mass="10053">MHPLSFRQVHTSANYFKYSFFPYTIVLWNGLPASVVQQADLEGYKQLPASVVQQADLEGYRQPTGLSCTAGRPRGVQAAYRPQLYSRQT</sequence>
<comment type="caution">
    <text evidence="1">The sequence shown here is derived from an EMBL/GenBank/DDBJ whole genome shotgun (WGS) entry which is preliminary data.</text>
</comment>
<reference evidence="1" key="2">
    <citation type="submission" date="2020-11" db="EMBL/GenBank/DDBJ databases">
        <authorList>
            <person name="McCartney M.A."/>
            <person name="Auch B."/>
            <person name="Kono T."/>
            <person name="Mallez S."/>
            <person name="Becker A."/>
            <person name="Gohl D.M."/>
            <person name="Silverstein K.A.T."/>
            <person name="Koren S."/>
            <person name="Bechman K.B."/>
            <person name="Herman A."/>
            <person name="Abrahante J.E."/>
            <person name="Garbe J."/>
        </authorList>
    </citation>
    <scope>NUCLEOTIDE SEQUENCE</scope>
    <source>
        <strain evidence="1">Duluth1</strain>
        <tissue evidence="1">Whole animal</tissue>
    </source>
</reference>
<reference evidence="1" key="1">
    <citation type="journal article" date="2019" name="bioRxiv">
        <title>The Genome of the Zebra Mussel, Dreissena polymorpha: A Resource for Invasive Species Research.</title>
        <authorList>
            <person name="McCartney M.A."/>
            <person name="Auch B."/>
            <person name="Kono T."/>
            <person name="Mallez S."/>
            <person name="Zhang Y."/>
            <person name="Obille A."/>
            <person name="Becker A."/>
            <person name="Abrahante J.E."/>
            <person name="Garbe J."/>
            <person name="Badalamenti J.P."/>
            <person name="Herman A."/>
            <person name="Mangelson H."/>
            <person name="Liachko I."/>
            <person name="Sullivan S."/>
            <person name="Sone E.D."/>
            <person name="Koren S."/>
            <person name="Silverstein K.A.T."/>
            <person name="Beckman K.B."/>
            <person name="Gohl D.M."/>
        </authorList>
    </citation>
    <scope>NUCLEOTIDE SEQUENCE</scope>
    <source>
        <strain evidence="1">Duluth1</strain>
        <tissue evidence="1">Whole animal</tissue>
    </source>
</reference>
<keyword evidence="2" id="KW-1185">Reference proteome</keyword>
<dbReference type="Proteomes" id="UP000828390">
    <property type="component" value="Unassembled WGS sequence"/>
</dbReference>
<proteinExistence type="predicted"/>
<evidence type="ECO:0000313" key="1">
    <source>
        <dbReference type="EMBL" id="KAH3856392.1"/>
    </source>
</evidence>
<organism evidence="1 2">
    <name type="scientific">Dreissena polymorpha</name>
    <name type="common">Zebra mussel</name>
    <name type="synonym">Mytilus polymorpha</name>
    <dbReference type="NCBI Taxonomy" id="45954"/>
    <lineage>
        <taxon>Eukaryota</taxon>
        <taxon>Metazoa</taxon>
        <taxon>Spiralia</taxon>
        <taxon>Lophotrochozoa</taxon>
        <taxon>Mollusca</taxon>
        <taxon>Bivalvia</taxon>
        <taxon>Autobranchia</taxon>
        <taxon>Heteroconchia</taxon>
        <taxon>Euheterodonta</taxon>
        <taxon>Imparidentia</taxon>
        <taxon>Neoheterodontei</taxon>
        <taxon>Myida</taxon>
        <taxon>Dreissenoidea</taxon>
        <taxon>Dreissenidae</taxon>
        <taxon>Dreissena</taxon>
    </lineage>
</organism>
<gene>
    <name evidence="1" type="ORF">DPMN_098980</name>
</gene>
<accession>A0A9D4LFP0</accession>
<dbReference type="AlphaFoldDB" id="A0A9D4LFP0"/>
<name>A0A9D4LFP0_DREPO</name>
<evidence type="ECO:0000313" key="2">
    <source>
        <dbReference type="Proteomes" id="UP000828390"/>
    </source>
</evidence>